<protein>
    <recommendedName>
        <fullName evidence="1">Putative heavy-metal chelation domain-containing protein</fullName>
    </recommendedName>
</protein>
<sequence>MNKKELLELIVTRFRELPEIESLIDETVEIRAKALSPEEAIGNTERKDYPILDGKDVMIEAVCNGASGQAFTCAPADFSGTLNDVLDMDFENDPQAAGLMIAAINAVMASLGICDRTVHCKNEGPALCGIEMMKYFKENHYDENILIVGYQPSIISNLTANMKNVRVLDLNPDNIGYEKCGAIIEDGERAMKGAVEWADVILCTGSTVCNGTLVDYLDTGKKTYFFGTTLAGTAKLLDLDRLCFADIV</sequence>
<dbReference type="EMBL" id="DVOB01000007">
    <property type="protein sequence ID" value="HIU95153.1"/>
    <property type="molecule type" value="Genomic_DNA"/>
</dbReference>
<organism evidence="2 3">
    <name type="scientific">Candidatus Allocopromorpha excrementipullorum</name>
    <dbReference type="NCBI Taxonomy" id="2840743"/>
    <lineage>
        <taxon>Bacteria</taxon>
        <taxon>Bacillati</taxon>
        <taxon>Bacillota</taxon>
        <taxon>Clostridia</taxon>
        <taxon>Eubacteriales</taxon>
        <taxon>Eubacteriaceae</taxon>
        <taxon>Eubacteriaceae incertae sedis</taxon>
        <taxon>Candidatus Allocopromorpha</taxon>
    </lineage>
</organism>
<evidence type="ECO:0000313" key="2">
    <source>
        <dbReference type="EMBL" id="HIU95153.1"/>
    </source>
</evidence>
<dbReference type="Gene3D" id="3.40.50.11590">
    <property type="match status" value="1"/>
</dbReference>
<reference evidence="2" key="1">
    <citation type="submission" date="2020-10" db="EMBL/GenBank/DDBJ databases">
        <authorList>
            <person name="Gilroy R."/>
        </authorList>
    </citation>
    <scope>NUCLEOTIDE SEQUENCE</scope>
    <source>
        <strain evidence="2">ChiSjej4B22-8349</strain>
    </source>
</reference>
<name>A0A9D1STG1_9FIRM</name>
<evidence type="ECO:0000259" key="1">
    <source>
        <dbReference type="Pfam" id="PF04016"/>
    </source>
</evidence>
<dbReference type="SUPFAM" id="SSF159713">
    <property type="entry name" value="Dhaf3308-like"/>
    <property type="match status" value="1"/>
</dbReference>
<reference evidence="2" key="2">
    <citation type="journal article" date="2021" name="PeerJ">
        <title>Extensive microbial diversity within the chicken gut microbiome revealed by metagenomics and culture.</title>
        <authorList>
            <person name="Gilroy R."/>
            <person name="Ravi A."/>
            <person name="Getino M."/>
            <person name="Pursley I."/>
            <person name="Horton D.L."/>
            <person name="Alikhan N.F."/>
            <person name="Baker D."/>
            <person name="Gharbi K."/>
            <person name="Hall N."/>
            <person name="Watson M."/>
            <person name="Adriaenssens E.M."/>
            <person name="Foster-Nyarko E."/>
            <person name="Jarju S."/>
            <person name="Secka A."/>
            <person name="Antonio M."/>
            <person name="Oren A."/>
            <person name="Chaudhuri R.R."/>
            <person name="La Ragione R."/>
            <person name="Hildebrand F."/>
            <person name="Pallen M.J."/>
        </authorList>
    </citation>
    <scope>NUCLEOTIDE SEQUENCE</scope>
    <source>
        <strain evidence="2">ChiSjej4B22-8349</strain>
    </source>
</reference>
<proteinExistence type="predicted"/>
<dbReference type="InterPro" id="IPR007161">
    <property type="entry name" value="DUF364"/>
</dbReference>
<comment type="caution">
    <text evidence="2">The sequence shown here is derived from an EMBL/GenBank/DDBJ whole genome shotgun (WGS) entry which is preliminary data.</text>
</comment>
<dbReference type="Pfam" id="PF04016">
    <property type="entry name" value="DUF364"/>
    <property type="match status" value="1"/>
</dbReference>
<accession>A0A9D1STG1</accession>
<evidence type="ECO:0000313" key="3">
    <source>
        <dbReference type="Proteomes" id="UP000824130"/>
    </source>
</evidence>
<gene>
    <name evidence="2" type="ORF">IAD25_00385</name>
</gene>
<dbReference type="Proteomes" id="UP000824130">
    <property type="component" value="Unassembled WGS sequence"/>
</dbReference>
<feature type="domain" description="Putative heavy-metal chelation" evidence="1">
    <location>
        <begin position="142"/>
        <end position="221"/>
    </location>
</feature>
<dbReference type="AlphaFoldDB" id="A0A9D1STG1"/>